<comment type="caution">
    <text evidence="1">The sequence shown here is derived from an EMBL/GenBank/DDBJ whole genome shotgun (WGS) entry which is preliminary data.</text>
</comment>
<organism evidence="1 2">
    <name type="scientific">Beauveria asiatica</name>
    <dbReference type="NCBI Taxonomy" id="1069075"/>
    <lineage>
        <taxon>Eukaryota</taxon>
        <taxon>Fungi</taxon>
        <taxon>Dikarya</taxon>
        <taxon>Ascomycota</taxon>
        <taxon>Pezizomycotina</taxon>
        <taxon>Sordariomycetes</taxon>
        <taxon>Hypocreomycetidae</taxon>
        <taxon>Hypocreales</taxon>
        <taxon>Cordycipitaceae</taxon>
        <taxon>Beauveria</taxon>
    </lineage>
</organism>
<dbReference type="Gene3D" id="3.30.710.10">
    <property type="entry name" value="Potassium Channel Kv1.1, Chain A"/>
    <property type="match status" value="1"/>
</dbReference>
<gene>
    <name evidence="1" type="ORF">G3M48_003566</name>
</gene>
<evidence type="ECO:0000313" key="1">
    <source>
        <dbReference type="EMBL" id="KAK8140578.1"/>
    </source>
</evidence>
<reference evidence="1 2" key="1">
    <citation type="submission" date="2020-02" db="EMBL/GenBank/DDBJ databases">
        <title>Comparative genomics of the hypocrealean fungal genus Beauvera.</title>
        <authorList>
            <person name="Showalter D.N."/>
            <person name="Bushley K.E."/>
            <person name="Rehner S.A."/>
        </authorList>
    </citation>
    <scope>NUCLEOTIDE SEQUENCE [LARGE SCALE GENOMIC DNA]</scope>
    <source>
        <strain evidence="1 2">ARSEF4384</strain>
    </source>
</reference>
<dbReference type="EMBL" id="JAAHCF010002329">
    <property type="protein sequence ID" value="KAK8140578.1"/>
    <property type="molecule type" value="Genomic_DNA"/>
</dbReference>
<evidence type="ECO:0000313" key="2">
    <source>
        <dbReference type="Proteomes" id="UP001397290"/>
    </source>
</evidence>
<proteinExistence type="predicted"/>
<name>A0AAW0REY8_9HYPO</name>
<dbReference type="InterPro" id="IPR011333">
    <property type="entry name" value="SKP1/BTB/POZ_sf"/>
</dbReference>
<dbReference type="AlphaFoldDB" id="A0AAW0REY8"/>
<dbReference type="Proteomes" id="UP001397290">
    <property type="component" value="Unassembled WGS sequence"/>
</dbReference>
<feature type="non-terminal residue" evidence="1">
    <location>
        <position position="150"/>
    </location>
</feature>
<keyword evidence="2" id="KW-1185">Reference proteome</keyword>
<sequence length="150" mass="16941">AASGVLEVKEWPAELVRRMVDYMYTGTYADWPAEANEQGDVQGKGRSCFSEPIIFHANMVSLADMYMISGLHKLAEARFNRAVRQTSNPHRLLDSVSAFYALEADSCKTFRKTIILWLRWLVARTSDADDVTSQLEDVMAKVPEFAIDFA</sequence>
<evidence type="ECO:0008006" key="3">
    <source>
        <dbReference type="Google" id="ProtNLM"/>
    </source>
</evidence>
<feature type="non-terminal residue" evidence="1">
    <location>
        <position position="1"/>
    </location>
</feature>
<protein>
    <recommendedName>
        <fullName evidence="3">BTB domain-containing protein</fullName>
    </recommendedName>
</protein>
<accession>A0AAW0REY8</accession>